<dbReference type="InterPro" id="IPR029044">
    <property type="entry name" value="Nucleotide-diphossugar_trans"/>
</dbReference>
<evidence type="ECO:0000259" key="4">
    <source>
        <dbReference type="Pfam" id="PF00535"/>
    </source>
</evidence>
<evidence type="ECO:0000256" key="2">
    <source>
        <dbReference type="ARBA" id="ARBA00022676"/>
    </source>
</evidence>
<evidence type="ECO:0000256" key="1">
    <source>
        <dbReference type="ARBA" id="ARBA00006739"/>
    </source>
</evidence>
<dbReference type="AlphaFoldDB" id="A0A1G6URH6"/>
<comment type="similarity">
    <text evidence="1">Belongs to the glycosyltransferase 2 family.</text>
</comment>
<name>A0A1G6URH6_9EURY</name>
<evidence type="ECO:0000256" key="3">
    <source>
        <dbReference type="ARBA" id="ARBA00022679"/>
    </source>
</evidence>
<dbReference type="PANTHER" id="PTHR43685:SF5">
    <property type="entry name" value="GLYCOSYLTRANSFERASE EPSE-RELATED"/>
    <property type="match status" value="1"/>
</dbReference>
<gene>
    <name evidence="5" type="ORF">SAMN05192552_102321</name>
</gene>
<dbReference type="Proteomes" id="UP000324021">
    <property type="component" value="Unassembled WGS sequence"/>
</dbReference>
<dbReference type="RefSeq" id="WP_149782407.1">
    <property type="nucleotide sequence ID" value="NZ_FMZP01000023.1"/>
</dbReference>
<accession>A0A1G6URH6</accession>
<dbReference type="SUPFAM" id="SSF53448">
    <property type="entry name" value="Nucleotide-diphospho-sugar transferases"/>
    <property type="match status" value="1"/>
</dbReference>
<feature type="domain" description="Glycosyltransferase 2-like" evidence="4">
    <location>
        <begin position="10"/>
        <end position="175"/>
    </location>
</feature>
<dbReference type="InterPro" id="IPR050834">
    <property type="entry name" value="Glycosyltransf_2"/>
</dbReference>
<sequence>MNDKRYPPFSVVLPVYRGDNPEYFDTAVESLASQTVTPDEVIVVEDGPLTDPLDKVLSGWCEEFPGHFRRCRHESNQGLSVALQTGVKAANHALVGRMDADDVSVPDRFETQLDYLTDHPETDVVGGYIAEFATNPSDIDAIRKVPLEHDAIRQQARFRSPMNHGSVIFRRDRVLDVGNYRPVDRMEDYGLWVRLLLDGATFANVPKVLLKVRAGNELYGRRGGWEYAREEIRIHTDFYRWGFTTLPVFLFNLVSRTTLRLMPNRLRGLVYQLLAREGTSKADI</sequence>
<evidence type="ECO:0000313" key="5">
    <source>
        <dbReference type="EMBL" id="SDD43863.1"/>
    </source>
</evidence>
<dbReference type="Pfam" id="PF00535">
    <property type="entry name" value="Glycos_transf_2"/>
    <property type="match status" value="1"/>
</dbReference>
<dbReference type="PANTHER" id="PTHR43685">
    <property type="entry name" value="GLYCOSYLTRANSFERASE"/>
    <property type="match status" value="1"/>
</dbReference>
<protein>
    <submittedName>
        <fullName evidence="5">Glycosyl transferase family 2</fullName>
    </submittedName>
</protein>
<reference evidence="5 6" key="1">
    <citation type="submission" date="2016-10" db="EMBL/GenBank/DDBJ databases">
        <authorList>
            <person name="Varghese N."/>
            <person name="Submissions S."/>
        </authorList>
    </citation>
    <scope>NUCLEOTIDE SEQUENCE [LARGE SCALE GENOMIC DNA]</scope>
    <source>
        <strain evidence="5 6">CDM_1</strain>
    </source>
</reference>
<keyword evidence="3 5" id="KW-0808">Transferase</keyword>
<dbReference type="GO" id="GO:0016757">
    <property type="term" value="F:glycosyltransferase activity"/>
    <property type="evidence" value="ECO:0007669"/>
    <property type="project" value="UniProtKB-KW"/>
</dbReference>
<evidence type="ECO:0000313" key="6">
    <source>
        <dbReference type="Proteomes" id="UP000324021"/>
    </source>
</evidence>
<dbReference type="Gene3D" id="3.90.550.10">
    <property type="entry name" value="Spore Coat Polysaccharide Biosynthesis Protein SpsA, Chain A"/>
    <property type="match status" value="1"/>
</dbReference>
<keyword evidence="2" id="KW-0328">Glycosyltransferase</keyword>
<proteinExistence type="inferred from homology"/>
<dbReference type="EMBL" id="FMZP01000023">
    <property type="protein sequence ID" value="SDD43863.1"/>
    <property type="molecule type" value="Genomic_DNA"/>
</dbReference>
<dbReference type="InterPro" id="IPR001173">
    <property type="entry name" value="Glyco_trans_2-like"/>
</dbReference>
<organism evidence="5 6">
    <name type="scientific">Natrinema hispanicum</name>
    <dbReference type="NCBI Taxonomy" id="392421"/>
    <lineage>
        <taxon>Archaea</taxon>
        <taxon>Methanobacteriati</taxon>
        <taxon>Methanobacteriota</taxon>
        <taxon>Stenosarchaea group</taxon>
        <taxon>Halobacteria</taxon>
        <taxon>Halobacteriales</taxon>
        <taxon>Natrialbaceae</taxon>
        <taxon>Natrinema</taxon>
    </lineage>
</organism>